<keyword evidence="3 5" id="KW-1133">Transmembrane helix</keyword>
<dbReference type="EMBL" id="JBHUGH010000003">
    <property type="protein sequence ID" value="MFD1911454.1"/>
    <property type="molecule type" value="Genomic_DNA"/>
</dbReference>
<dbReference type="InterPro" id="IPR059112">
    <property type="entry name" value="CysZ/EI24"/>
</dbReference>
<sequence length="242" mass="26450">MLHDFLRALGQWADPRFRRVVWLGLLLALALLIGVYALMLAAIEWLVPATVVLPWAGEVGGLATFLSLGGLIVMIVLSPLLMMPVASAFTGFFLDDVAQAVEDRHYPALPPAADVPLYDQIKDGVNYFALLVAVNILGLGVFLFSGPFALPVFWGLNGFLLGREYFQMVAMRRLGRTGASDMRGRYPLTVWTGGVLMALPLSVPVLNLFVPVIGVAGFTHLFHRLRRQEAAASGRTSRYPGR</sequence>
<feature type="transmembrane region" description="Helical" evidence="5">
    <location>
        <begin position="20"/>
        <end position="47"/>
    </location>
</feature>
<evidence type="ECO:0000313" key="7">
    <source>
        <dbReference type="Proteomes" id="UP001597353"/>
    </source>
</evidence>
<evidence type="ECO:0000256" key="4">
    <source>
        <dbReference type="ARBA" id="ARBA00023136"/>
    </source>
</evidence>
<gene>
    <name evidence="6" type="ORF">ACFSGJ_04410</name>
</gene>
<evidence type="ECO:0000256" key="2">
    <source>
        <dbReference type="ARBA" id="ARBA00022692"/>
    </source>
</evidence>
<name>A0ABW4S238_9RHOB</name>
<keyword evidence="4 5" id="KW-0472">Membrane</keyword>
<feature type="transmembrane region" description="Helical" evidence="5">
    <location>
        <begin position="59"/>
        <end position="82"/>
    </location>
</feature>
<evidence type="ECO:0000256" key="1">
    <source>
        <dbReference type="ARBA" id="ARBA00004141"/>
    </source>
</evidence>
<keyword evidence="2 5" id="KW-0812">Transmembrane</keyword>
<dbReference type="Pfam" id="PF07264">
    <property type="entry name" value="EI24"/>
    <property type="match status" value="1"/>
</dbReference>
<keyword evidence="7" id="KW-1185">Reference proteome</keyword>
<evidence type="ECO:0000256" key="3">
    <source>
        <dbReference type="ARBA" id="ARBA00022989"/>
    </source>
</evidence>
<proteinExistence type="predicted"/>
<comment type="subcellular location">
    <subcellularLocation>
        <location evidence="1">Membrane</location>
        <topology evidence="1">Multi-pass membrane protein</topology>
    </subcellularLocation>
</comment>
<feature type="transmembrane region" description="Helical" evidence="5">
    <location>
        <begin position="190"/>
        <end position="218"/>
    </location>
</feature>
<evidence type="ECO:0000256" key="5">
    <source>
        <dbReference type="SAM" id="Phobius"/>
    </source>
</evidence>
<dbReference type="RefSeq" id="WP_390260127.1">
    <property type="nucleotide sequence ID" value="NZ_JBHUGH010000003.1"/>
</dbReference>
<evidence type="ECO:0000313" key="6">
    <source>
        <dbReference type="EMBL" id="MFD1911454.1"/>
    </source>
</evidence>
<organism evidence="6 7">
    <name type="scientific">Halodurantibacterium flavum</name>
    <dbReference type="NCBI Taxonomy" id="1382802"/>
    <lineage>
        <taxon>Bacteria</taxon>
        <taxon>Pseudomonadati</taxon>
        <taxon>Pseudomonadota</taxon>
        <taxon>Alphaproteobacteria</taxon>
        <taxon>Rhodobacterales</taxon>
        <taxon>Paracoccaceae</taxon>
        <taxon>Halodurantibacterium</taxon>
    </lineage>
</organism>
<comment type="caution">
    <text evidence="6">The sequence shown here is derived from an EMBL/GenBank/DDBJ whole genome shotgun (WGS) entry which is preliminary data.</text>
</comment>
<reference evidence="7" key="1">
    <citation type="journal article" date="2019" name="Int. J. Syst. Evol. Microbiol.">
        <title>The Global Catalogue of Microorganisms (GCM) 10K type strain sequencing project: providing services to taxonomists for standard genome sequencing and annotation.</title>
        <authorList>
            <consortium name="The Broad Institute Genomics Platform"/>
            <consortium name="The Broad Institute Genome Sequencing Center for Infectious Disease"/>
            <person name="Wu L."/>
            <person name="Ma J."/>
        </authorList>
    </citation>
    <scope>NUCLEOTIDE SEQUENCE [LARGE SCALE GENOMIC DNA]</scope>
    <source>
        <strain evidence="7">CGMCC 4.7242</strain>
    </source>
</reference>
<accession>A0ABW4S238</accession>
<feature type="transmembrane region" description="Helical" evidence="5">
    <location>
        <begin position="127"/>
        <end position="154"/>
    </location>
</feature>
<dbReference type="Proteomes" id="UP001597353">
    <property type="component" value="Unassembled WGS sequence"/>
</dbReference>
<protein>
    <submittedName>
        <fullName evidence="6">EI24 domain-containing protein</fullName>
    </submittedName>
</protein>